<evidence type="ECO:0000256" key="4">
    <source>
        <dbReference type="PROSITE-ProRule" id="PRU00335"/>
    </source>
</evidence>
<dbReference type="InterPro" id="IPR009057">
    <property type="entry name" value="Homeodomain-like_sf"/>
</dbReference>
<dbReference type="PROSITE" id="PS01081">
    <property type="entry name" value="HTH_TETR_1"/>
    <property type="match status" value="1"/>
</dbReference>
<feature type="DNA-binding region" description="H-T-H motif" evidence="4">
    <location>
        <begin position="37"/>
        <end position="56"/>
    </location>
</feature>
<evidence type="ECO:0000313" key="6">
    <source>
        <dbReference type="EMBL" id="MFC4981178.1"/>
    </source>
</evidence>
<dbReference type="Pfam" id="PF16925">
    <property type="entry name" value="TetR_C_13"/>
    <property type="match status" value="1"/>
</dbReference>
<comment type="caution">
    <text evidence="6">The sequence shown here is derived from an EMBL/GenBank/DDBJ whole genome shotgun (WGS) entry which is preliminary data.</text>
</comment>
<evidence type="ECO:0000256" key="3">
    <source>
        <dbReference type="ARBA" id="ARBA00023163"/>
    </source>
</evidence>
<dbReference type="InterPro" id="IPR001647">
    <property type="entry name" value="HTH_TetR"/>
</dbReference>
<feature type="domain" description="HTH tetR-type" evidence="5">
    <location>
        <begin position="14"/>
        <end position="74"/>
    </location>
</feature>
<dbReference type="GeneID" id="31236732"/>
<reference evidence="7" key="1">
    <citation type="journal article" date="2019" name="Int. J. Syst. Evol. Microbiol.">
        <title>The Global Catalogue of Microorganisms (GCM) 10K type strain sequencing project: providing services to taxonomists for standard genome sequencing and annotation.</title>
        <authorList>
            <consortium name="The Broad Institute Genomics Platform"/>
            <consortium name="The Broad Institute Genome Sequencing Center for Infectious Disease"/>
            <person name="Wu L."/>
            <person name="Ma J."/>
        </authorList>
    </citation>
    <scope>NUCLEOTIDE SEQUENCE [LARGE SCALE GENOMIC DNA]</scope>
    <source>
        <strain evidence="7">ICMP 257</strain>
    </source>
</reference>
<name>A0ABV9VD72_STRAZ</name>
<dbReference type="PANTHER" id="PTHR47506:SF1">
    <property type="entry name" value="HTH-TYPE TRANSCRIPTIONAL REGULATOR YJDC"/>
    <property type="match status" value="1"/>
</dbReference>
<evidence type="ECO:0000313" key="7">
    <source>
        <dbReference type="Proteomes" id="UP001595908"/>
    </source>
</evidence>
<dbReference type="InterPro" id="IPR023772">
    <property type="entry name" value="DNA-bd_HTH_TetR-type_CS"/>
</dbReference>
<organism evidence="6 7">
    <name type="scientific">Streptomyces atroolivaceus</name>
    <dbReference type="NCBI Taxonomy" id="66869"/>
    <lineage>
        <taxon>Bacteria</taxon>
        <taxon>Bacillati</taxon>
        <taxon>Actinomycetota</taxon>
        <taxon>Actinomycetes</taxon>
        <taxon>Kitasatosporales</taxon>
        <taxon>Streptomycetaceae</taxon>
        <taxon>Streptomyces</taxon>
    </lineage>
</organism>
<dbReference type="InterPro" id="IPR011075">
    <property type="entry name" value="TetR_C"/>
</dbReference>
<dbReference type="Proteomes" id="UP001595908">
    <property type="component" value="Unassembled WGS sequence"/>
</dbReference>
<sequence>MDNRKKARAGRPRGFDAEEALEQALIVFWRQGYEGATLTDLTEAMGITRTSMYAAFGNKEELFRRAVDRYTEGPGAYVARALEEPTARAVAAALLNGAVRATTRPGYPTGCLGVQGALATGAPGRRAHDVLTAWRNYGGSCVADRFRRAVAEGDLPPGTDPDRLARYLTSVSYGISVQAASGIGRDDLQQVADTMLLNWPPATFA</sequence>
<keyword evidence="2 4" id="KW-0238">DNA-binding</keyword>
<dbReference type="SUPFAM" id="SSF46689">
    <property type="entry name" value="Homeodomain-like"/>
    <property type="match status" value="1"/>
</dbReference>
<dbReference type="EMBL" id="JBHSJE010000006">
    <property type="protein sequence ID" value="MFC4981178.1"/>
    <property type="molecule type" value="Genomic_DNA"/>
</dbReference>
<dbReference type="RefSeq" id="WP_033305025.1">
    <property type="nucleotide sequence ID" value="NZ_JBHSJE010000006.1"/>
</dbReference>
<dbReference type="PANTHER" id="PTHR47506">
    <property type="entry name" value="TRANSCRIPTIONAL REGULATORY PROTEIN"/>
    <property type="match status" value="1"/>
</dbReference>
<dbReference type="PROSITE" id="PS50977">
    <property type="entry name" value="HTH_TETR_2"/>
    <property type="match status" value="1"/>
</dbReference>
<keyword evidence="3" id="KW-0804">Transcription</keyword>
<dbReference type="Gene3D" id="1.10.357.10">
    <property type="entry name" value="Tetracycline Repressor, domain 2"/>
    <property type="match status" value="1"/>
</dbReference>
<keyword evidence="7" id="KW-1185">Reference proteome</keyword>
<dbReference type="Gene3D" id="1.10.10.60">
    <property type="entry name" value="Homeodomain-like"/>
    <property type="match status" value="1"/>
</dbReference>
<accession>A0ABV9VD72</accession>
<dbReference type="Pfam" id="PF00440">
    <property type="entry name" value="TetR_N"/>
    <property type="match status" value="1"/>
</dbReference>
<gene>
    <name evidence="6" type="ORF">ACFPL4_22930</name>
</gene>
<protein>
    <submittedName>
        <fullName evidence="6">TetR/AcrR family transcriptional regulator</fullName>
    </submittedName>
</protein>
<dbReference type="InterPro" id="IPR036271">
    <property type="entry name" value="Tet_transcr_reg_TetR-rel_C_sf"/>
</dbReference>
<dbReference type="SUPFAM" id="SSF48498">
    <property type="entry name" value="Tetracyclin repressor-like, C-terminal domain"/>
    <property type="match status" value="1"/>
</dbReference>
<proteinExistence type="predicted"/>
<evidence type="ECO:0000259" key="5">
    <source>
        <dbReference type="PROSITE" id="PS50977"/>
    </source>
</evidence>
<evidence type="ECO:0000256" key="2">
    <source>
        <dbReference type="ARBA" id="ARBA00023125"/>
    </source>
</evidence>
<evidence type="ECO:0000256" key="1">
    <source>
        <dbReference type="ARBA" id="ARBA00023015"/>
    </source>
</evidence>
<keyword evidence="1" id="KW-0805">Transcription regulation</keyword>